<dbReference type="InterPro" id="IPR026891">
    <property type="entry name" value="Fn3-like"/>
</dbReference>
<dbReference type="EMBL" id="FNUV01000001">
    <property type="protein sequence ID" value="SEF41579.1"/>
    <property type="molecule type" value="Genomic_DNA"/>
</dbReference>
<dbReference type="InterPro" id="IPR017853">
    <property type="entry name" value="GH"/>
</dbReference>
<dbReference type="Proteomes" id="UP000236735">
    <property type="component" value="Unassembled WGS sequence"/>
</dbReference>
<reference evidence="4 5" key="1">
    <citation type="submission" date="2016-10" db="EMBL/GenBank/DDBJ databases">
        <authorList>
            <person name="de Groot N.N."/>
        </authorList>
    </citation>
    <scope>NUCLEOTIDE SEQUENCE [LARGE SCALE GENOMIC DNA]</scope>
    <source>
        <strain evidence="4 5">AR32</strain>
    </source>
</reference>
<dbReference type="InterPro" id="IPR001764">
    <property type="entry name" value="Glyco_hydro_3_N"/>
</dbReference>
<evidence type="ECO:0000256" key="2">
    <source>
        <dbReference type="ARBA" id="ARBA00022801"/>
    </source>
</evidence>
<dbReference type="PANTHER" id="PTHR42715:SF10">
    <property type="entry name" value="BETA-GLUCOSIDASE"/>
    <property type="match status" value="1"/>
</dbReference>
<comment type="similarity">
    <text evidence="1">Belongs to the glycosyl hydrolase 3 family.</text>
</comment>
<dbReference type="Pfam" id="PF01915">
    <property type="entry name" value="Glyco_hydro_3_C"/>
    <property type="match status" value="1"/>
</dbReference>
<dbReference type="InterPro" id="IPR036881">
    <property type="entry name" value="Glyco_hydro_3_C_sf"/>
</dbReference>
<evidence type="ECO:0000259" key="3">
    <source>
        <dbReference type="SMART" id="SM01217"/>
    </source>
</evidence>
<dbReference type="InterPro" id="IPR036962">
    <property type="entry name" value="Glyco_hydro_3_N_sf"/>
</dbReference>
<sequence>MKKISLSKVLGAVKGVFPSFLFILLLLITSCNTAVDIEKQVDELYEKMPQEERIAQLKSMYMDELFDEQGQLDTAKCRKLIPFGIGHFSQFALQKPRDPNIIRDMVVAVQDWLKANTPNGIPALFHEEVLSGINTKGSTIYPQQIGQACSFNTELAELKTRQTSTTMRKMGGILALSPMVDVCRTPSFNRLEESYGEDAYLSAAMGSAFVKGLQQSDLKKGVGACTKHYLGYGGGGDADEKELMEEILLPHETMIRTMGSVAVMPGYHDVHGTRCVCNSEILQDILRDYIGFDGMVVSDYTAIDQIPGLDDVVKKAAAAINNGNDVDFPFGANYQYLQEAIDKGLVKPEVLERAVKNVLRMKFRAGLFDKDAYLYSTEKIELDTPEERQTAYDIATQSVVLLENNGVLPLTNAKSILLTGPNANTMWAMLGDYSFPAMSYFWKRVESDLDHPHTITLLEGMKDKQPEGVSLLYSRGCDWTEEIETKYGEAGDERAWEFTLLHRKVDAGEKADKAEALSMAKQVDVIIAAVGENVMLCGENRDRQGLRLPGKQEQFVENLIQTGKPVVLVIFGGRAQVVSGLAEKCAAVIQAWYPGEEGGHAVADILYGNVSPSAKLSVSYPNTELYEPICYNSTAVQDARIQWPFGYGLSYTTFEYANLQVDGEVPVSAPFVNLSFEVKNTGSMEASEVAQIYLSPTQADQPIRPIQLQGFARVSLKSGETKTVNVKLYTDQFGYYSHEGQRQWNIRPGKYTIKVGASSTDIRLEQKISLTGEPVSKPLRDIYFSEASVE</sequence>
<dbReference type="SUPFAM" id="SSF52279">
    <property type="entry name" value="Beta-D-glucan exohydrolase, C-terminal domain"/>
    <property type="match status" value="1"/>
</dbReference>
<dbReference type="PROSITE" id="PS51257">
    <property type="entry name" value="PROKAR_LIPOPROTEIN"/>
    <property type="match status" value="1"/>
</dbReference>
<dbReference type="InterPro" id="IPR002772">
    <property type="entry name" value="Glyco_hydro_3_C"/>
</dbReference>
<dbReference type="Pfam" id="PF14310">
    <property type="entry name" value="Fn3-like"/>
    <property type="match status" value="1"/>
</dbReference>
<keyword evidence="2" id="KW-0378">Hydrolase</keyword>
<dbReference type="Pfam" id="PF00933">
    <property type="entry name" value="Glyco_hydro_3"/>
    <property type="match status" value="1"/>
</dbReference>
<evidence type="ECO:0000313" key="5">
    <source>
        <dbReference type="Proteomes" id="UP000236735"/>
    </source>
</evidence>
<feature type="domain" description="Fibronectin type III-like" evidence="3">
    <location>
        <begin position="688"/>
        <end position="759"/>
    </location>
</feature>
<evidence type="ECO:0000313" key="4">
    <source>
        <dbReference type="EMBL" id="SEF41579.1"/>
    </source>
</evidence>
<dbReference type="Gene3D" id="3.40.50.1700">
    <property type="entry name" value="Glycoside hydrolase family 3 C-terminal domain"/>
    <property type="match status" value="1"/>
</dbReference>
<dbReference type="PANTHER" id="PTHR42715">
    <property type="entry name" value="BETA-GLUCOSIDASE"/>
    <property type="match status" value="1"/>
</dbReference>
<dbReference type="InterPro" id="IPR013783">
    <property type="entry name" value="Ig-like_fold"/>
</dbReference>
<proteinExistence type="inferred from homology"/>
<dbReference type="InterPro" id="IPR050288">
    <property type="entry name" value="Cellulose_deg_GH3"/>
</dbReference>
<dbReference type="AlphaFoldDB" id="A0A1H5RT98"/>
<gene>
    <name evidence="4" type="ORF">SAMN05216354_0320</name>
</gene>
<dbReference type="Gene3D" id="3.20.20.300">
    <property type="entry name" value="Glycoside hydrolase, family 3, N-terminal domain"/>
    <property type="match status" value="1"/>
</dbReference>
<dbReference type="SMART" id="SM01217">
    <property type="entry name" value="Fn3_like"/>
    <property type="match status" value="1"/>
</dbReference>
<evidence type="ECO:0000256" key="1">
    <source>
        <dbReference type="ARBA" id="ARBA00005336"/>
    </source>
</evidence>
<accession>A0A1H5RT98</accession>
<organism evidence="4 5">
    <name type="scientific">Xylanibacter ruminicola</name>
    <name type="common">Prevotella ruminicola</name>
    <dbReference type="NCBI Taxonomy" id="839"/>
    <lineage>
        <taxon>Bacteria</taxon>
        <taxon>Pseudomonadati</taxon>
        <taxon>Bacteroidota</taxon>
        <taxon>Bacteroidia</taxon>
        <taxon>Bacteroidales</taxon>
        <taxon>Prevotellaceae</taxon>
        <taxon>Xylanibacter</taxon>
    </lineage>
</organism>
<protein>
    <submittedName>
        <fullName evidence="4">Beta-glucosidase</fullName>
    </submittedName>
</protein>
<dbReference type="RefSeq" id="WP_036910324.1">
    <property type="nucleotide sequence ID" value="NZ_FNUV01000001.1"/>
</dbReference>
<dbReference type="PRINTS" id="PR00133">
    <property type="entry name" value="GLHYDRLASE3"/>
</dbReference>
<dbReference type="Gene3D" id="2.60.40.10">
    <property type="entry name" value="Immunoglobulins"/>
    <property type="match status" value="1"/>
</dbReference>
<dbReference type="GO" id="GO:0008422">
    <property type="term" value="F:beta-glucosidase activity"/>
    <property type="evidence" value="ECO:0007669"/>
    <property type="project" value="TreeGrafter"/>
</dbReference>
<dbReference type="SUPFAM" id="SSF51445">
    <property type="entry name" value="(Trans)glycosidases"/>
    <property type="match status" value="1"/>
</dbReference>
<dbReference type="GO" id="GO:0009251">
    <property type="term" value="P:glucan catabolic process"/>
    <property type="evidence" value="ECO:0007669"/>
    <property type="project" value="TreeGrafter"/>
</dbReference>
<name>A0A1H5RT98_XYLRU</name>